<name>A0ABR9MXM7_9MICO</name>
<feature type="region of interest" description="Disordered" evidence="1">
    <location>
        <begin position="56"/>
        <end position="111"/>
    </location>
</feature>
<keyword evidence="2" id="KW-1133">Transmembrane helix</keyword>
<gene>
    <name evidence="3" type="ORF">IHE71_09140</name>
</gene>
<sequence>MLMLQTSDGLDPEKIDDLTRIAELVFGVFLLRYGLIAIGILLLVLIATALLRRSRRDRQVPPEWQERGHDLIDRGLGGSRAGSSLAHGVWSAVSGDRPQDGTGRRDDPPRG</sequence>
<comment type="caution">
    <text evidence="3">The sequence shown here is derived from an EMBL/GenBank/DDBJ whole genome shotgun (WGS) entry which is preliminary data.</text>
</comment>
<protein>
    <submittedName>
        <fullName evidence="3">Uncharacterized protein</fullName>
    </submittedName>
</protein>
<keyword evidence="2" id="KW-0472">Membrane</keyword>
<keyword evidence="4" id="KW-1185">Reference proteome</keyword>
<evidence type="ECO:0000313" key="3">
    <source>
        <dbReference type="EMBL" id="MBE1875875.1"/>
    </source>
</evidence>
<feature type="transmembrane region" description="Helical" evidence="2">
    <location>
        <begin position="30"/>
        <end position="51"/>
    </location>
</feature>
<evidence type="ECO:0000256" key="1">
    <source>
        <dbReference type="SAM" id="MobiDB-lite"/>
    </source>
</evidence>
<organism evidence="3 4">
    <name type="scientific">Myceligenerans pegani</name>
    <dbReference type="NCBI Taxonomy" id="2776917"/>
    <lineage>
        <taxon>Bacteria</taxon>
        <taxon>Bacillati</taxon>
        <taxon>Actinomycetota</taxon>
        <taxon>Actinomycetes</taxon>
        <taxon>Micrococcales</taxon>
        <taxon>Promicromonosporaceae</taxon>
        <taxon>Myceligenerans</taxon>
    </lineage>
</organism>
<dbReference type="EMBL" id="JADAQT010000070">
    <property type="protein sequence ID" value="MBE1875875.1"/>
    <property type="molecule type" value="Genomic_DNA"/>
</dbReference>
<evidence type="ECO:0000313" key="4">
    <source>
        <dbReference type="Proteomes" id="UP000625527"/>
    </source>
</evidence>
<dbReference type="Proteomes" id="UP000625527">
    <property type="component" value="Unassembled WGS sequence"/>
</dbReference>
<accession>A0ABR9MXM7</accession>
<keyword evidence="2" id="KW-0812">Transmembrane</keyword>
<reference evidence="3 4" key="1">
    <citation type="submission" date="2020-10" db="EMBL/GenBank/DDBJ databases">
        <title>Myceligenerans pegani sp. nov., an endophytic actinomycete isolated from Peganum harmala L. in Xinjiang, China.</title>
        <authorList>
            <person name="Xin L."/>
        </authorList>
    </citation>
    <scope>NUCLEOTIDE SEQUENCE [LARGE SCALE GENOMIC DNA]</scope>
    <source>
        <strain evidence="3 4">TRM65318</strain>
    </source>
</reference>
<feature type="compositionally biased region" description="Basic and acidic residues" evidence="1">
    <location>
        <begin position="97"/>
        <end position="111"/>
    </location>
</feature>
<dbReference type="RefSeq" id="WP_192862447.1">
    <property type="nucleotide sequence ID" value="NZ_JADAQT010000070.1"/>
</dbReference>
<evidence type="ECO:0000256" key="2">
    <source>
        <dbReference type="SAM" id="Phobius"/>
    </source>
</evidence>
<feature type="compositionally biased region" description="Basic and acidic residues" evidence="1">
    <location>
        <begin position="57"/>
        <end position="73"/>
    </location>
</feature>
<proteinExistence type="predicted"/>